<name>A0ABS5HJN7_9BACT</name>
<comment type="cofactor">
    <cofactor evidence="1">
        <name>Mg(2+)</name>
        <dbReference type="ChEBI" id="CHEBI:18420"/>
    </cofactor>
</comment>
<keyword evidence="6" id="KW-0414">Isoprene biosynthesis</keyword>
<keyword evidence="5" id="KW-0460">Magnesium</keyword>
<dbReference type="InterPro" id="IPR008949">
    <property type="entry name" value="Isoprenoid_synthase_dom_sf"/>
</dbReference>
<dbReference type="CDD" id="cd00685">
    <property type="entry name" value="Trans_IPPS_HT"/>
    <property type="match status" value="1"/>
</dbReference>
<dbReference type="PANTHER" id="PTHR43281">
    <property type="entry name" value="FARNESYL DIPHOSPHATE SYNTHASE"/>
    <property type="match status" value="1"/>
</dbReference>
<evidence type="ECO:0000256" key="6">
    <source>
        <dbReference type="ARBA" id="ARBA00023229"/>
    </source>
</evidence>
<accession>A0ABS5HJN7</accession>
<reference evidence="8 9" key="1">
    <citation type="submission" date="2021-04" db="EMBL/GenBank/DDBJ databases">
        <title>Molecular and phenotypic characterization and identification of bacterial isolates recovered from the Anatolian ground squirrels (Spermophilus xanthoprymnus) and which have the potential to form a new species in the Campylobacter genus.</title>
        <authorList>
            <person name="Aydin F."/>
            <person name="Abay S."/>
            <person name="Kayman T."/>
            <person name="Karakaya E."/>
            <person name="Mustak H.K."/>
            <person name="Mustak I.B."/>
            <person name="Bilgin N."/>
            <person name="Duzler A."/>
            <person name="Sahin O."/>
            <person name="Guran O."/>
            <person name="Saticioglu I.B."/>
        </authorList>
    </citation>
    <scope>NUCLEOTIDE SEQUENCE [LARGE SCALE GENOMIC DNA]</scope>
    <source>
        <strain evidence="9">faydin-G24</strain>
    </source>
</reference>
<keyword evidence="4" id="KW-0479">Metal-binding</keyword>
<proteinExistence type="inferred from homology"/>
<evidence type="ECO:0000256" key="4">
    <source>
        <dbReference type="ARBA" id="ARBA00022723"/>
    </source>
</evidence>
<dbReference type="PROSITE" id="PS00723">
    <property type="entry name" value="POLYPRENYL_SYNTHASE_1"/>
    <property type="match status" value="1"/>
</dbReference>
<keyword evidence="3 7" id="KW-0808">Transferase</keyword>
<dbReference type="Pfam" id="PF00348">
    <property type="entry name" value="polyprenyl_synt"/>
    <property type="match status" value="1"/>
</dbReference>
<dbReference type="EMBL" id="JAGSSW010000008">
    <property type="protein sequence ID" value="MBR8464475.1"/>
    <property type="molecule type" value="Genomic_DNA"/>
</dbReference>
<dbReference type="Proteomes" id="UP000682951">
    <property type="component" value="Unassembled WGS sequence"/>
</dbReference>
<dbReference type="Gene3D" id="1.10.600.10">
    <property type="entry name" value="Farnesyl Diphosphate Synthase"/>
    <property type="match status" value="1"/>
</dbReference>
<evidence type="ECO:0000313" key="8">
    <source>
        <dbReference type="EMBL" id="MBR8464475.1"/>
    </source>
</evidence>
<protein>
    <submittedName>
        <fullName evidence="8">Polyprenyl synthetase family protein</fullName>
    </submittedName>
</protein>
<evidence type="ECO:0000256" key="7">
    <source>
        <dbReference type="RuleBase" id="RU004466"/>
    </source>
</evidence>
<evidence type="ECO:0000256" key="3">
    <source>
        <dbReference type="ARBA" id="ARBA00022679"/>
    </source>
</evidence>
<comment type="caution">
    <text evidence="8">The sequence shown here is derived from an EMBL/GenBank/DDBJ whole genome shotgun (WGS) entry which is preliminary data.</text>
</comment>
<evidence type="ECO:0000256" key="2">
    <source>
        <dbReference type="ARBA" id="ARBA00006706"/>
    </source>
</evidence>
<dbReference type="PANTHER" id="PTHR43281:SF1">
    <property type="entry name" value="FARNESYL DIPHOSPHATE SYNTHASE"/>
    <property type="match status" value="1"/>
</dbReference>
<dbReference type="InterPro" id="IPR033749">
    <property type="entry name" value="Polyprenyl_synt_CS"/>
</dbReference>
<dbReference type="PROSITE" id="PS00444">
    <property type="entry name" value="POLYPRENYL_SYNTHASE_2"/>
    <property type="match status" value="1"/>
</dbReference>
<organism evidence="8 9">
    <name type="scientific">Campylobacter anatolicus</name>
    <dbReference type="NCBI Taxonomy" id="2829105"/>
    <lineage>
        <taxon>Bacteria</taxon>
        <taxon>Pseudomonadati</taxon>
        <taxon>Campylobacterota</taxon>
        <taxon>Epsilonproteobacteria</taxon>
        <taxon>Campylobacterales</taxon>
        <taxon>Campylobacteraceae</taxon>
        <taxon>Campylobacter</taxon>
    </lineage>
</organism>
<sequence length="299" mass="33162">MRENLLTDFIKFREANLPKAPSFHPYFEEALGYTLSSGGKHFRAMLLLGVVNALRPELTTDAFDIALGFEMMHSYSLIHDDLPAMDDSNLRRGVPSLHIKYDEVTAILVGDALNTHAFYQLSRANLDAHIRLKCIEILSQNAGASGMVLGQAIDCFFENNPKNAKIKQALGLNNKRLNLDELTFLHMHKTAKLIAASLQAGAVIASMSESKCEKIYNIGLELGLAFQIQDDIIDATATSQEAGKPTLNDSEKNSFTNLLGVAEAVRCKNEMIKNIIKELSEFEPSIKTMIINLIDKHLK</sequence>
<dbReference type="SFLD" id="SFLDS00005">
    <property type="entry name" value="Isoprenoid_Synthase_Type_I"/>
    <property type="match status" value="1"/>
</dbReference>
<evidence type="ECO:0000256" key="5">
    <source>
        <dbReference type="ARBA" id="ARBA00022842"/>
    </source>
</evidence>
<keyword evidence="9" id="KW-1185">Reference proteome</keyword>
<gene>
    <name evidence="8" type="ORF">KDD93_07855</name>
</gene>
<dbReference type="SFLD" id="SFLDG01017">
    <property type="entry name" value="Polyprenyl_Transferase_Like"/>
    <property type="match status" value="1"/>
</dbReference>
<dbReference type="RefSeq" id="WP_212142353.1">
    <property type="nucleotide sequence ID" value="NZ_JAGSSW010000008.1"/>
</dbReference>
<dbReference type="SUPFAM" id="SSF48576">
    <property type="entry name" value="Terpenoid synthases"/>
    <property type="match status" value="1"/>
</dbReference>
<comment type="similarity">
    <text evidence="2 7">Belongs to the FPP/GGPP synthase family.</text>
</comment>
<dbReference type="InterPro" id="IPR000092">
    <property type="entry name" value="Polyprenyl_synt"/>
</dbReference>
<evidence type="ECO:0000256" key="1">
    <source>
        <dbReference type="ARBA" id="ARBA00001946"/>
    </source>
</evidence>
<evidence type="ECO:0000313" key="9">
    <source>
        <dbReference type="Proteomes" id="UP000682951"/>
    </source>
</evidence>